<sequence>MNLLKYLQAQGIASRKSCQWLIKNQLIEINGEIWDNEKAEIQPDNVQTLVINGEDAVIIPLPYYYILLNKPKDYETSHKPRDYPSVFTLFPEHLRATDIQAIGRLDADTTGVLLITNDGQFNHKMTSPKHKVAKIYRVTLKHAADHELCNTLKTGVLLHDDNETIAAEHAELRDEHTLILTIVEGKYHQVKRMVAAAGNRVEALHRERFGDWDTQDLEAGEWRFIQPDNSLTGKS</sequence>
<dbReference type="OrthoDB" id="9807213at2"/>
<dbReference type="Gene3D" id="3.30.70.580">
    <property type="entry name" value="Pseudouridine synthase I, catalytic domain, N-terminal subdomain"/>
    <property type="match status" value="1"/>
</dbReference>
<dbReference type="PROSITE" id="PS01149">
    <property type="entry name" value="PSI_RSU"/>
    <property type="match status" value="1"/>
</dbReference>
<evidence type="ECO:0000256" key="7">
    <source>
        <dbReference type="RuleBase" id="RU003887"/>
    </source>
</evidence>
<protein>
    <recommendedName>
        <fullName evidence="7">Pseudouridine synthase</fullName>
        <ecNumber evidence="7">5.4.99.-</ecNumber>
    </recommendedName>
</protein>
<evidence type="ECO:0000259" key="8">
    <source>
        <dbReference type="Pfam" id="PF00849"/>
    </source>
</evidence>
<dbReference type="PROSITE" id="PS50889">
    <property type="entry name" value="S4"/>
    <property type="match status" value="1"/>
</dbReference>
<dbReference type="GO" id="GO:0006364">
    <property type="term" value="P:rRNA processing"/>
    <property type="evidence" value="ECO:0007669"/>
    <property type="project" value="UniProtKB-ARBA"/>
</dbReference>
<accession>A0A376BUK0</accession>
<gene>
    <name evidence="9" type="primary">rsuA</name>
    <name evidence="9" type="ORF">NCTC10283_02032</name>
</gene>
<dbReference type="GO" id="GO:0001522">
    <property type="term" value="P:pseudouridine synthesis"/>
    <property type="evidence" value="ECO:0007669"/>
    <property type="project" value="InterPro"/>
</dbReference>
<dbReference type="EMBL" id="UFSO01000003">
    <property type="protein sequence ID" value="SSY80473.1"/>
    <property type="molecule type" value="Genomic_DNA"/>
</dbReference>
<dbReference type="GO" id="GO:0160136">
    <property type="term" value="F:16S rRNA pseudouridine(516) synthase activity"/>
    <property type="evidence" value="ECO:0007669"/>
    <property type="project" value="UniProtKB-EC"/>
</dbReference>
<evidence type="ECO:0000256" key="3">
    <source>
        <dbReference type="ARBA" id="ARBA00023235"/>
    </source>
</evidence>
<dbReference type="AlphaFoldDB" id="A0A376BUK0"/>
<keyword evidence="10" id="KW-1185">Reference proteome</keyword>
<dbReference type="InterPro" id="IPR020094">
    <property type="entry name" value="TruA/RsuA/RluB/E/F_N"/>
</dbReference>
<name>A0A376BUK0_9NEIS</name>
<dbReference type="Pfam" id="PF00849">
    <property type="entry name" value="PseudoU_synth_2"/>
    <property type="match status" value="1"/>
</dbReference>
<feature type="domain" description="Pseudouridine synthase RsuA/RluA-like" evidence="8">
    <location>
        <begin position="64"/>
        <end position="196"/>
    </location>
</feature>
<evidence type="ECO:0000256" key="2">
    <source>
        <dbReference type="ARBA" id="ARBA00022884"/>
    </source>
</evidence>
<dbReference type="STRING" id="1120980.GCA_000745955_00607"/>
<dbReference type="CDD" id="cd02553">
    <property type="entry name" value="PseudoU_synth_RsuA"/>
    <property type="match status" value="1"/>
</dbReference>
<evidence type="ECO:0000256" key="4">
    <source>
        <dbReference type="ARBA" id="ARBA00036749"/>
    </source>
</evidence>
<dbReference type="InterPro" id="IPR000748">
    <property type="entry name" value="PsdUridine_synth_RsuA/RluB/E/F"/>
</dbReference>
<evidence type="ECO:0000256" key="1">
    <source>
        <dbReference type="ARBA" id="ARBA00008348"/>
    </source>
</evidence>
<dbReference type="InterPro" id="IPR050343">
    <property type="entry name" value="RsuA_PseudoU_synthase"/>
</dbReference>
<comment type="function">
    <text evidence="5">Responsible for synthesis of pseudouridine from uracil-516 in 16S ribosomal RNA.</text>
</comment>
<dbReference type="PANTHER" id="PTHR47683:SF4">
    <property type="entry name" value="PSEUDOURIDINE SYNTHASE"/>
    <property type="match status" value="1"/>
</dbReference>
<dbReference type="InterPro" id="IPR036986">
    <property type="entry name" value="S4_RNA-bd_sf"/>
</dbReference>
<dbReference type="PANTHER" id="PTHR47683">
    <property type="entry name" value="PSEUDOURIDINE SYNTHASE FAMILY PROTEIN-RELATED"/>
    <property type="match status" value="1"/>
</dbReference>
<dbReference type="SUPFAM" id="SSF55120">
    <property type="entry name" value="Pseudouridine synthase"/>
    <property type="match status" value="1"/>
</dbReference>
<evidence type="ECO:0000313" key="10">
    <source>
        <dbReference type="Proteomes" id="UP000254209"/>
    </source>
</evidence>
<evidence type="ECO:0000256" key="6">
    <source>
        <dbReference type="PROSITE-ProRule" id="PRU00182"/>
    </source>
</evidence>
<keyword evidence="3 7" id="KW-0413">Isomerase</keyword>
<evidence type="ECO:0000313" key="9">
    <source>
        <dbReference type="EMBL" id="SSY80473.1"/>
    </source>
</evidence>
<comment type="similarity">
    <text evidence="1 7">Belongs to the pseudouridine synthase RsuA family.</text>
</comment>
<dbReference type="RefSeq" id="WP_034291624.1">
    <property type="nucleotide sequence ID" value="NZ_CP091519.2"/>
</dbReference>
<dbReference type="EC" id="5.4.99.-" evidence="7"/>
<comment type="catalytic activity">
    <reaction evidence="4">
        <text>uridine(516) in 16S rRNA = pseudouridine(516) in 16S rRNA</text>
        <dbReference type="Rhea" id="RHEA:38867"/>
        <dbReference type="Rhea" id="RHEA-COMP:10089"/>
        <dbReference type="Rhea" id="RHEA-COMP:10090"/>
        <dbReference type="ChEBI" id="CHEBI:65314"/>
        <dbReference type="ChEBI" id="CHEBI:65315"/>
        <dbReference type="EC" id="5.4.99.19"/>
    </reaction>
</comment>
<reference evidence="9 10" key="1">
    <citation type="submission" date="2018-06" db="EMBL/GenBank/DDBJ databases">
        <authorList>
            <consortium name="Pathogen Informatics"/>
            <person name="Doyle S."/>
        </authorList>
    </citation>
    <scope>NUCLEOTIDE SEQUENCE [LARGE SCALE GENOMIC DNA]</scope>
    <source>
        <strain evidence="9 10">NCTC10283</strain>
    </source>
</reference>
<dbReference type="InterPro" id="IPR006145">
    <property type="entry name" value="PsdUridine_synth_RsuA/RluA"/>
</dbReference>
<dbReference type="Proteomes" id="UP000254209">
    <property type="component" value="Unassembled WGS sequence"/>
</dbReference>
<dbReference type="InterPro" id="IPR018496">
    <property type="entry name" value="PsdUridine_synth_RsuA/RluB_CS"/>
</dbReference>
<dbReference type="NCBIfam" id="TIGR00093">
    <property type="entry name" value="pseudouridine synthase"/>
    <property type="match status" value="1"/>
</dbReference>
<dbReference type="InterPro" id="IPR020103">
    <property type="entry name" value="PsdUridine_synth_cat_dom_sf"/>
</dbReference>
<proteinExistence type="inferred from homology"/>
<evidence type="ECO:0000256" key="5">
    <source>
        <dbReference type="ARBA" id="ARBA00037590"/>
    </source>
</evidence>
<organism evidence="9 10">
    <name type="scientific">Alysiella crassa</name>
    <dbReference type="NCBI Taxonomy" id="153491"/>
    <lineage>
        <taxon>Bacteria</taxon>
        <taxon>Pseudomonadati</taxon>
        <taxon>Pseudomonadota</taxon>
        <taxon>Betaproteobacteria</taxon>
        <taxon>Neisseriales</taxon>
        <taxon>Neisseriaceae</taxon>
        <taxon>Alysiella</taxon>
    </lineage>
</organism>
<dbReference type="SUPFAM" id="SSF55174">
    <property type="entry name" value="Alpha-L RNA-binding motif"/>
    <property type="match status" value="1"/>
</dbReference>
<dbReference type="Gene3D" id="3.10.290.10">
    <property type="entry name" value="RNA-binding S4 domain"/>
    <property type="match status" value="1"/>
</dbReference>
<dbReference type="GO" id="GO:0003723">
    <property type="term" value="F:RNA binding"/>
    <property type="evidence" value="ECO:0007669"/>
    <property type="project" value="UniProtKB-KW"/>
</dbReference>
<keyword evidence="2 6" id="KW-0694">RNA-binding</keyword>
<dbReference type="InterPro" id="IPR042092">
    <property type="entry name" value="PsdUridine_s_RsuA/RluB/E/F_cat"/>
</dbReference>
<dbReference type="Gene3D" id="3.30.70.1560">
    <property type="entry name" value="Alpha-L RNA-binding motif"/>
    <property type="match status" value="1"/>
</dbReference>